<evidence type="ECO:0000256" key="1">
    <source>
        <dbReference type="SAM" id="SignalP"/>
    </source>
</evidence>
<name>A0A0E9XGD7_ANGAN</name>
<protein>
    <submittedName>
        <fullName evidence="2">Uncharacterized protein</fullName>
    </submittedName>
</protein>
<sequence>MPHVSFPSQCAFFFIFILVDTSQGDVGNGLDGPGAASEPSGSFTAISSHYPQALERRL</sequence>
<proteinExistence type="predicted"/>
<organism evidence="2">
    <name type="scientific">Anguilla anguilla</name>
    <name type="common">European freshwater eel</name>
    <name type="synonym">Muraena anguilla</name>
    <dbReference type="NCBI Taxonomy" id="7936"/>
    <lineage>
        <taxon>Eukaryota</taxon>
        <taxon>Metazoa</taxon>
        <taxon>Chordata</taxon>
        <taxon>Craniata</taxon>
        <taxon>Vertebrata</taxon>
        <taxon>Euteleostomi</taxon>
        <taxon>Actinopterygii</taxon>
        <taxon>Neopterygii</taxon>
        <taxon>Teleostei</taxon>
        <taxon>Anguilliformes</taxon>
        <taxon>Anguillidae</taxon>
        <taxon>Anguilla</taxon>
    </lineage>
</organism>
<dbReference type="EMBL" id="GBXM01007839">
    <property type="protein sequence ID" value="JAI00739.1"/>
    <property type="molecule type" value="Transcribed_RNA"/>
</dbReference>
<accession>A0A0E9XGD7</accession>
<dbReference type="AlphaFoldDB" id="A0A0E9XGD7"/>
<reference evidence="2" key="2">
    <citation type="journal article" date="2015" name="Fish Shellfish Immunol.">
        <title>Early steps in the European eel (Anguilla anguilla)-Vibrio vulnificus interaction in the gills: Role of the RtxA13 toxin.</title>
        <authorList>
            <person name="Callol A."/>
            <person name="Pajuelo D."/>
            <person name="Ebbesson L."/>
            <person name="Teles M."/>
            <person name="MacKenzie S."/>
            <person name="Amaro C."/>
        </authorList>
    </citation>
    <scope>NUCLEOTIDE SEQUENCE</scope>
</reference>
<feature type="chain" id="PRO_5002434996" evidence="1">
    <location>
        <begin position="25"/>
        <end position="58"/>
    </location>
</feature>
<evidence type="ECO:0000313" key="2">
    <source>
        <dbReference type="EMBL" id="JAI00739.1"/>
    </source>
</evidence>
<feature type="signal peptide" evidence="1">
    <location>
        <begin position="1"/>
        <end position="24"/>
    </location>
</feature>
<reference evidence="2" key="1">
    <citation type="submission" date="2014-11" db="EMBL/GenBank/DDBJ databases">
        <authorList>
            <person name="Amaro Gonzalez C."/>
        </authorList>
    </citation>
    <scope>NUCLEOTIDE SEQUENCE</scope>
</reference>
<keyword evidence="1" id="KW-0732">Signal</keyword>